<dbReference type="Pfam" id="PF01789">
    <property type="entry name" value="PsbP"/>
    <property type="match status" value="1"/>
</dbReference>
<dbReference type="PANTHER" id="PTHR43289:SF6">
    <property type="entry name" value="SERINE_THREONINE-PROTEIN KINASE NEKL-3"/>
    <property type="match status" value="1"/>
</dbReference>
<name>A0ABP8D510_9ACTN</name>
<dbReference type="InterPro" id="IPR008271">
    <property type="entry name" value="Ser/Thr_kinase_AS"/>
</dbReference>
<sequence length="605" mass="63790">MVIGGRYALRTAIGHGGMGTVWRASDTLLRRDVAVKEVILPPGLAPTDRDAMYQRTLREARAAAALSHPAVVQVYDVVTEAGRPWIVMELLQARSLAEMIVEDGPLAARAVAKIGIALLGALEVAHAAGVLHRDVKPANVLICGDGRCVLTDFGVARMPTDSELTTPGMVLGSPHFISPERAIGAKFGPPSDLFSLGVTLYTAVEGRPPFDKRDPFETMRAVVEEPPAQSMRAGPLAGVLYGLLEKDPARRWNVDTGRAVLRDLLAGPLASNAPAHMTDPYAVVRPAHQPTIVHQQQPTGQIGGRAMMAPGETVSGAMRRMHSGAPTQAGGAHGAELERTGADQYNAYAPEAERTGAEHYNAYAQGYGQEDWTQGPPPPAPKPGTGDLARQLAGKAKAAPGWAKAAVAAGVAIVLFLGIGAATGLFSGGDGNNQGQGPSGNTSSAPATPAFEVESFSHPGGITVNVPKGWKTNKLGNASAPYFDIVDPVDGNRRIRVNIEKTSASPRQFLESAENRLKSTPSSCEAPYARVNMSEDKLDGQPAAILEYTCGSGEKLRHALWNAVVVGGKAYHFFVTVPDARFSESKAIFDEMVSSFKLTTPSSGP</sequence>
<keyword evidence="5" id="KW-0418">Kinase</keyword>
<dbReference type="RefSeq" id="WP_380136954.1">
    <property type="nucleotide sequence ID" value="NZ_JBHTFY010000001.1"/>
</dbReference>
<evidence type="ECO:0000256" key="7">
    <source>
        <dbReference type="PROSITE-ProRule" id="PRU10141"/>
    </source>
</evidence>
<accession>A0ABP8D510</accession>
<dbReference type="PROSITE" id="PS00107">
    <property type="entry name" value="PROTEIN_KINASE_ATP"/>
    <property type="match status" value="1"/>
</dbReference>
<comment type="caution">
    <text evidence="10">The sequence shown here is derived from an EMBL/GenBank/DDBJ whole genome shotgun (WGS) entry which is preliminary data.</text>
</comment>
<evidence type="ECO:0000256" key="3">
    <source>
        <dbReference type="ARBA" id="ARBA00022679"/>
    </source>
</evidence>
<dbReference type="Gene3D" id="3.30.200.20">
    <property type="entry name" value="Phosphorylase Kinase, domain 1"/>
    <property type="match status" value="1"/>
</dbReference>
<dbReference type="PROSITE" id="PS00108">
    <property type="entry name" value="PROTEIN_KINASE_ST"/>
    <property type="match status" value="1"/>
</dbReference>
<dbReference type="PROSITE" id="PS50011">
    <property type="entry name" value="PROTEIN_KINASE_DOM"/>
    <property type="match status" value="1"/>
</dbReference>
<dbReference type="Pfam" id="PF00069">
    <property type="entry name" value="Pkinase"/>
    <property type="match status" value="1"/>
</dbReference>
<dbReference type="SUPFAM" id="SSF56112">
    <property type="entry name" value="Protein kinase-like (PK-like)"/>
    <property type="match status" value="1"/>
</dbReference>
<evidence type="ECO:0000256" key="8">
    <source>
        <dbReference type="SAM" id="MobiDB-lite"/>
    </source>
</evidence>
<dbReference type="SMART" id="SM00220">
    <property type="entry name" value="S_TKc"/>
    <property type="match status" value="1"/>
</dbReference>
<keyword evidence="4 7" id="KW-0547">Nucleotide-binding</keyword>
<feature type="domain" description="Protein kinase" evidence="9">
    <location>
        <begin position="7"/>
        <end position="265"/>
    </location>
</feature>
<proteinExistence type="predicted"/>
<gene>
    <name evidence="10" type="ORF">GCM10022255_023490</name>
</gene>
<dbReference type="Gene3D" id="1.10.510.10">
    <property type="entry name" value="Transferase(Phosphotransferase) domain 1"/>
    <property type="match status" value="1"/>
</dbReference>
<dbReference type="InterPro" id="IPR017441">
    <property type="entry name" value="Protein_kinase_ATP_BS"/>
</dbReference>
<evidence type="ECO:0000313" key="10">
    <source>
        <dbReference type="EMBL" id="GAA4247473.1"/>
    </source>
</evidence>
<evidence type="ECO:0000256" key="4">
    <source>
        <dbReference type="ARBA" id="ARBA00022741"/>
    </source>
</evidence>
<keyword evidence="3" id="KW-0808">Transferase</keyword>
<dbReference type="EMBL" id="BAABAT010000004">
    <property type="protein sequence ID" value="GAA4247473.1"/>
    <property type="molecule type" value="Genomic_DNA"/>
</dbReference>
<keyword evidence="2" id="KW-0723">Serine/threonine-protein kinase</keyword>
<dbReference type="PANTHER" id="PTHR43289">
    <property type="entry name" value="MITOGEN-ACTIVATED PROTEIN KINASE KINASE KINASE 20-RELATED"/>
    <property type="match status" value="1"/>
</dbReference>
<organism evidence="10 11">
    <name type="scientific">Dactylosporangium darangshiense</name>
    <dbReference type="NCBI Taxonomy" id="579108"/>
    <lineage>
        <taxon>Bacteria</taxon>
        <taxon>Bacillati</taxon>
        <taxon>Actinomycetota</taxon>
        <taxon>Actinomycetes</taxon>
        <taxon>Micromonosporales</taxon>
        <taxon>Micromonosporaceae</taxon>
        <taxon>Dactylosporangium</taxon>
    </lineage>
</organism>
<dbReference type="Proteomes" id="UP001500620">
    <property type="component" value="Unassembled WGS sequence"/>
</dbReference>
<evidence type="ECO:0000256" key="6">
    <source>
        <dbReference type="ARBA" id="ARBA00022840"/>
    </source>
</evidence>
<evidence type="ECO:0000256" key="2">
    <source>
        <dbReference type="ARBA" id="ARBA00022527"/>
    </source>
</evidence>
<protein>
    <recommendedName>
        <fullName evidence="1">non-specific serine/threonine protein kinase</fullName>
        <ecNumber evidence="1">2.7.11.1</ecNumber>
    </recommendedName>
</protein>
<feature type="binding site" evidence="7">
    <location>
        <position position="36"/>
    </location>
    <ligand>
        <name>ATP</name>
        <dbReference type="ChEBI" id="CHEBI:30616"/>
    </ligand>
</feature>
<dbReference type="InterPro" id="IPR002683">
    <property type="entry name" value="PsbP_C"/>
</dbReference>
<dbReference type="InterPro" id="IPR016123">
    <property type="entry name" value="Mog1/PsbP_a/b/a-sand"/>
</dbReference>
<feature type="region of interest" description="Disordered" evidence="8">
    <location>
        <begin position="368"/>
        <end position="390"/>
    </location>
</feature>
<keyword evidence="6 7" id="KW-0067">ATP-binding</keyword>
<dbReference type="EC" id="2.7.11.1" evidence="1"/>
<dbReference type="SUPFAM" id="SSF55724">
    <property type="entry name" value="Mog1p/PsbP-like"/>
    <property type="match status" value="1"/>
</dbReference>
<evidence type="ECO:0000313" key="11">
    <source>
        <dbReference type="Proteomes" id="UP001500620"/>
    </source>
</evidence>
<keyword evidence="11" id="KW-1185">Reference proteome</keyword>
<evidence type="ECO:0000256" key="5">
    <source>
        <dbReference type="ARBA" id="ARBA00022777"/>
    </source>
</evidence>
<reference evidence="11" key="1">
    <citation type="journal article" date="2019" name="Int. J. Syst. Evol. Microbiol.">
        <title>The Global Catalogue of Microorganisms (GCM) 10K type strain sequencing project: providing services to taxonomists for standard genome sequencing and annotation.</title>
        <authorList>
            <consortium name="The Broad Institute Genomics Platform"/>
            <consortium name="The Broad Institute Genome Sequencing Center for Infectious Disease"/>
            <person name="Wu L."/>
            <person name="Ma J."/>
        </authorList>
    </citation>
    <scope>NUCLEOTIDE SEQUENCE [LARGE SCALE GENOMIC DNA]</scope>
    <source>
        <strain evidence="11">JCM 17441</strain>
    </source>
</reference>
<dbReference type="CDD" id="cd14014">
    <property type="entry name" value="STKc_PknB_like"/>
    <property type="match status" value="1"/>
</dbReference>
<evidence type="ECO:0000256" key="1">
    <source>
        <dbReference type="ARBA" id="ARBA00012513"/>
    </source>
</evidence>
<dbReference type="InterPro" id="IPR000719">
    <property type="entry name" value="Prot_kinase_dom"/>
</dbReference>
<dbReference type="Gene3D" id="3.40.1000.10">
    <property type="entry name" value="Mog1/PsbP, alpha/beta/alpha sandwich"/>
    <property type="match status" value="1"/>
</dbReference>
<evidence type="ECO:0000259" key="9">
    <source>
        <dbReference type="PROSITE" id="PS50011"/>
    </source>
</evidence>
<dbReference type="InterPro" id="IPR011009">
    <property type="entry name" value="Kinase-like_dom_sf"/>
</dbReference>